<evidence type="ECO:0000313" key="2">
    <source>
        <dbReference type="EMBL" id="KAE8264202.1"/>
    </source>
</evidence>
<evidence type="ECO:0000313" key="3">
    <source>
        <dbReference type="Proteomes" id="UP000078113"/>
    </source>
</evidence>
<dbReference type="Proteomes" id="UP000078113">
    <property type="component" value="Unassembled WGS sequence"/>
</dbReference>
<feature type="compositionally biased region" description="Acidic residues" evidence="1">
    <location>
        <begin position="50"/>
        <end position="64"/>
    </location>
</feature>
<dbReference type="AlphaFoldDB" id="A0A8X7T1P8"/>
<feature type="region of interest" description="Disordered" evidence="1">
    <location>
        <begin position="1"/>
        <end position="79"/>
    </location>
</feature>
<reference evidence="2" key="2">
    <citation type="journal article" date="2019" name="IMA Fungus">
        <title>Genome sequencing and comparison of five Tilletia species to identify candidate genes for the detection of regulated species infecting wheat.</title>
        <authorList>
            <person name="Nguyen H.D.T."/>
            <person name="Sultana T."/>
            <person name="Kesanakurti P."/>
            <person name="Hambleton S."/>
        </authorList>
    </citation>
    <scope>NUCLEOTIDE SEQUENCE</scope>
    <source>
        <strain evidence="2">DAOMC 236422</strain>
    </source>
</reference>
<name>A0A8X7T1P8_9BASI</name>
<proteinExistence type="predicted"/>
<accession>A0A8X7T1P8</accession>
<evidence type="ECO:0000256" key="1">
    <source>
        <dbReference type="SAM" id="MobiDB-lite"/>
    </source>
</evidence>
<keyword evidence="3" id="KW-1185">Reference proteome</keyword>
<organism evidence="2 3">
    <name type="scientific">Tilletia walkeri</name>
    <dbReference type="NCBI Taxonomy" id="117179"/>
    <lineage>
        <taxon>Eukaryota</taxon>
        <taxon>Fungi</taxon>
        <taxon>Dikarya</taxon>
        <taxon>Basidiomycota</taxon>
        <taxon>Ustilaginomycotina</taxon>
        <taxon>Exobasidiomycetes</taxon>
        <taxon>Tilletiales</taxon>
        <taxon>Tilletiaceae</taxon>
        <taxon>Tilletia</taxon>
    </lineage>
</organism>
<protein>
    <submittedName>
        <fullName evidence="2">Uncharacterized protein</fullName>
    </submittedName>
</protein>
<sequence>MMPDLSRVHASTQPNGAAHAVSDDEDDVAPGGSLPTAASSSRKRGRDELLDLTDEEHEDDEDGDNSAAQMENRKTQRDLAVERTIQDRDVDGNLPDTIVQIKLQNLAT</sequence>
<reference evidence="2" key="1">
    <citation type="submission" date="2016-04" db="EMBL/GenBank/DDBJ databases">
        <authorList>
            <person name="Nguyen H.D."/>
            <person name="Samba Siva P."/>
            <person name="Cullis J."/>
            <person name="Levesque C.A."/>
            <person name="Hambleton S."/>
        </authorList>
    </citation>
    <scope>NUCLEOTIDE SEQUENCE</scope>
    <source>
        <strain evidence="2">DAOMC 236422</strain>
    </source>
</reference>
<gene>
    <name evidence="2" type="ORF">A4X09_0g7032</name>
</gene>
<dbReference type="EMBL" id="LWDG02000560">
    <property type="protein sequence ID" value="KAE8264202.1"/>
    <property type="molecule type" value="Genomic_DNA"/>
</dbReference>
<comment type="caution">
    <text evidence="2">The sequence shown here is derived from an EMBL/GenBank/DDBJ whole genome shotgun (WGS) entry which is preliminary data.</text>
</comment>